<proteinExistence type="predicted"/>
<gene>
    <name evidence="2" type="ORF">POCTA_138.1.T0390325</name>
</gene>
<keyword evidence="1" id="KW-0175">Coiled coil</keyword>
<name>A0A8S1U8A0_PAROT</name>
<sequence>MNEERMQFVEWKNEKAMLLQKIQIQEMYIQEAKEREENLKKMNEIFINTLNQPQNENIVQKFQKSFEQNEIGKQQQIINTLQIENKLLENKLQEKENQIKAIMKNNEKEIEKLQNKIIELEYLVNNKENYNAQNEFQLNSQYEDDRIYMNRKRNQSPSHPTTRIRTTQQLQQLANNKFEEQIITKDSTEISGFLNRINPNLEKQIKEIQNKLYNTKKKLTTTTEQESSFIRQSIQKIKHRSRNHSISVNETGFCDQRSNWDDQVEYKTNQTNQTNQSLMYNGFRFS</sequence>
<dbReference type="AlphaFoldDB" id="A0A8S1U8A0"/>
<accession>A0A8S1U8A0</accession>
<protein>
    <submittedName>
        <fullName evidence="2">Uncharacterized protein</fullName>
    </submittedName>
</protein>
<keyword evidence="3" id="KW-1185">Reference proteome</keyword>
<organism evidence="2 3">
    <name type="scientific">Paramecium octaurelia</name>
    <dbReference type="NCBI Taxonomy" id="43137"/>
    <lineage>
        <taxon>Eukaryota</taxon>
        <taxon>Sar</taxon>
        <taxon>Alveolata</taxon>
        <taxon>Ciliophora</taxon>
        <taxon>Intramacronucleata</taxon>
        <taxon>Oligohymenophorea</taxon>
        <taxon>Peniculida</taxon>
        <taxon>Parameciidae</taxon>
        <taxon>Paramecium</taxon>
    </lineage>
</organism>
<evidence type="ECO:0000313" key="2">
    <source>
        <dbReference type="EMBL" id="CAD8161315.1"/>
    </source>
</evidence>
<evidence type="ECO:0000256" key="1">
    <source>
        <dbReference type="SAM" id="Coils"/>
    </source>
</evidence>
<feature type="coiled-coil region" evidence="1">
    <location>
        <begin position="29"/>
        <end position="130"/>
    </location>
</feature>
<dbReference type="OrthoDB" id="299221at2759"/>
<dbReference type="Proteomes" id="UP000683925">
    <property type="component" value="Unassembled WGS sequence"/>
</dbReference>
<dbReference type="EMBL" id="CAJJDP010000039">
    <property type="protein sequence ID" value="CAD8161315.1"/>
    <property type="molecule type" value="Genomic_DNA"/>
</dbReference>
<reference evidence="2" key="1">
    <citation type="submission" date="2021-01" db="EMBL/GenBank/DDBJ databases">
        <authorList>
            <consortium name="Genoscope - CEA"/>
            <person name="William W."/>
        </authorList>
    </citation>
    <scope>NUCLEOTIDE SEQUENCE</scope>
</reference>
<dbReference type="OMA" id="MNEERMQ"/>
<evidence type="ECO:0000313" key="3">
    <source>
        <dbReference type="Proteomes" id="UP000683925"/>
    </source>
</evidence>
<comment type="caution">
    <text evidence="2">The sequence shown here is derived from an EMBL/GenBank/DDBJ whole genome shotgun (WGS) entry which is preliminary data.</text>
</comment>